<accession>A0ABM6UJ83</accession>
<keyword evidence="2" id="KW-1185">Reference proteome</keyword>
<reference evidence="1 2" key="1">
    <citation type="journal article" date="2018" name="Front. Microbiol.">
        <title>Pseudomonas rhizophila S211, a New Plant Growth-Promoting Rhizobacterium with Potential in Pesticide-Bioremediation.</title>
        <authorList>
            <person name="Hassen W."/>
            <person name="Neifar M."/>
            <person name="Cherif H."/>
            <person name="Najjari A."/>
            <person name="Chouchane H."/>
            <person name="Driouich R.C."/>
            <person name="Salah A."/>
            <person name="Naili F."/>
            <person name="Mosbah A."/>
            <person name="Souissi Y."/>
            <person name="Raddadi N."/>
            <person name="Ouzari H.I."/>
            <person name="Fava F."/>
            <person name="Cherif A."/>
        </authorList>
    </citation>
    <scope>NUCLEOTIDE SEQUENCE [LARGE SCALE GENOMIC DNA]</scope>
    <source>
        <strain evidence="1 2">S211</strain>
    </source>
</reference>
<evidence type="ECO:0008006" key="3">
    <source>
        <dbReference type="Google" id="ProtNLM"/>
    </source>
</evidence>
<sequence length="80" mass="9090">MRNYTVNYLFNDAPRTHAFELKQLQLPVHEAAMHLLQLHFGDAENGLIMPTADATPAQILEQAERVGLTQIRVVDQHIID</sequence>
<dbReference type="RefSeq" id="WP_107322806.1">
    <property type="nucleotide sequence ID" value="NZ_CAXAOX010000001.1"/>
</dbReference>
<proteinExistence type="predicted"/>
<organism evidence="1 2">
    <name type="scientific">Pseudomonas rhizophila</name>
    <dbReference type="NCBI Taxonomy" id="2045200"/>
    <lineage>
        <taxon>Bacteria</taxon>
        <taxon>Pseudomonadati</taxon>
        <taxon>Pseudomonadota</taxon>
        <taxon>Gammaproteobacteria</taxon>
        <taxon>Pseudomonadales</taxon>
        <taxon>Pseudomonadaceae</taxon>
        <taxon>Pseudomonas</taxon>
    </lineage>
</organism>
<evidence type="ECO:0000313" key="1">
    <source>
        <dbReference type="EMBL" id="AVU77527.1"/>
    </source>
</evidence>
<name>A0ABM6UJ83_9PSED</name>
<evidence type="ECO:0000313" key="2">
    <source>
        <dbReference type="Proteomes" id="UP000241936"/>
    </source>
</evidence>
<dbReference type="Proteomes" id="UP000241936">
    <property type="component" value="Chromosome"/>
</dbReference>
<gene>
    <name evidence="1" type="ORF">CRX69_20975</name>
</gene>
<dbReference type="EMBL" id="CP024081">
    <property type="protein sequence ID" value="AVU77527.1"/>
    <property type="molecule type" value="Genomic_DNA"/>
</dbReference>
<protein>
    <recommendedName>
        <fullName evidence="3">YcgL domain-containing protein</fullName>
    </recommendedName>
</protein>